<dbReference type="EMBL" id="QUAH01000003">
    <property type="protein sequence ID" value="RFT16369.1"/>
    <property type="molecule type" value="Genomic_DNA"/>
</dbReference>
<dbReference type="Proteomes" id="UP000257323">
    <property type="component" value="Unassembled WGS sequence"/>
</dbReference>
<organism evidence="1 2">
    <name type="scientific">Candidatus Saccharicenans subterraneus</name>
    <dbReference type="NCBI Taxonomy" id="2508984"/>
    <lineage>
        <taxon>Bacteria</taxon>
        <taxon>Candidatus Aminicenantota</taxon>
        <taxon>Candidatus Aminicenantia</taxon>
        <taxon>Candidatus Aminicenantales</taxon>
        <taxon>Candidatus Saccharicenantaceae</taxon>
        <taxon>Candidatus Saccharicenans</taxon>
    </lineage>
</organism>
<accession>A0A3E2BNQ8</accession>
<protein>
    <submittedName>
        <fullName evidence="1">Uncharacterized protein</fullName>
    </submittedName>
</protein>
<comment type="caution">
    <text evidence="1">The sequence shown here is derived from an EMBL/GenBank/DDBJ whole genome shotgun (WGS) entry which is preliminary data.</text>
</comment>
<proteinExistence type="predicted"/>
<gene>
    <name evidence="1" type="ORF">OP8BY_1547</name>
</gene>
<dbReference type="AlphaFoldDB" id="A0A3E2BNQ8"/>
<evidence type="ECO:0000313" key="2">
    <source>
        <dbReference type="Proteomes" id="UP000257323"/>
    </source>
</evidence>
<name>A0A3E2BNQ8_9BACT</name>
<evidence type="ECO:0000313" key="1">
    <source>
        <dbReference type="EMBL" id="RFT16369.1"/>
    </source>
</evidence>
<sequence length="317" mass="36555">MKLLNDRIAKIEPPATIKKFLNLTKENKQFEKIEMCFPNSFGFKRNYFIADTGLISQNNCFGCLCCIEKDDANSFDNNGVPIKANNEYLFENISYNLFKGLFIKVGPNPKKFWLYTASDEKNHTTPILANLLYYLSKNINDIAIRCSPNWEISIDTADKKDPREGHLDLAIVNYKERKLIVGEVKSSIINLLRDIKRDQWARYKSSIEKISSICGYKSIFCYFIGGDEFSLYPPADSDRPKIANDRAVEFFEFIKKDDKIFISLEAIRGLKIQKLSTHPNLSWEDCLFKVFYKSNSNLGLISGGVLTRELKLLRCPW</sequence>
<reference evidence="1 2" key="1">
    <citation type="submission" date="2018-08" db="EMBL/GenBank/DDBJ databases">
        <title>Genome analysis of the thermophilic bacterium of the candidate phylum Aminicenantes from deep subsurface aquifer revealed its physiology and ecological role.</title>
        <authorList>
            <person name="Kadnikov V.V."/>
            <person name="Mardanov A.V."/>
            <person name="Beletsky A.V."/>
            <person name="Karnachuk O.V."/>
            <person name="Ravin N.V."/>
        </authorList>
    </citation>
    <scope>NUCLEOTIDE SEQUENCE [LARGE SCALE GENOMIC DNA]</scope>
    <source>
        <strain evidence="1">BY38</strain>
    </source>
</reference>